<dbReference type="Pfam" id="PF13643">
    <property type="entry name" value="DUF4145"/>
    <property type="match status" value="1"/>
</dbReference>
<evidence type="ECO:0000259" key="1">
    <source>
        <dbReference type="Pfam" id="PF13643"/>
    </source>
</evidence>
<evidence type="ECO:0000313" key="3">
    <source>
        <dbReference type="Proteomes" id="UP000199267"/>
    </source>
</evidence>
<accession>A0A1H9MC19</accession>
<dbReference type="AlphaFoldDB" id="A0A1H9MC19"/>
<feature type="domain" description="DUF4145" evidence="1">
    <location>
        <begin position="114"/>
        <end position="204"/>
    </location>
</feature>
<dbReference type="InterPro" id="IPR025285">
    <property type="entry name" value="DUF4145"/>
</dbReference>
<organism evidence="2 3">
    <name type="scientific">Azotobacter beijerinckii</name>
    <dbReference type="NCBI Taxonomy" id="170623"/>
    <lineage>
        <taxon>Bacteria</taxon>
        <taxon>Pseudomonadati</taxon>
        <taxon>Pseudomonadota</taxon>
        <taxon>Gammaproteobacteria</taxon>
        <taxon>Pseudomonadales</taxon>
        <taxon>Pseudomonadaceae</taxon>
        <taxon>Azotobacter</taxon>
    </lineage>
</organism>
<dbReference type="Proteomes" id="UP000199267">
    <property type="component" value="Unassembled WGS sequence"/>
</dbReference>
<evidence type="ECO:0000313" key="2">
    <source>
        <dbReference type="EMBL" id="SER21039.1"/>
    </source>
</evidence>
<protein>
    <recommendedName>
        <fullName evidence="1">DUF4145 domain-containing protein</fullName>
    </recommendedName>
</protein>
<proteinExistence type="predicted"/>
<gene>
    <name evidence="2" type="ORF">SAMN04244573_03116</name>
</gene>
<sequence>MSELVADCPRCGSSRMTFDLVAHTQVGYRHNWQSWYEAFCICRHCSRSTVFLLSEKGIDESKAIRQSGLNKLPVAANKLVTVENYVSLKDAKAISPPEYLPPEILSVFSEGATCLAVGCFNAAGTMFRLCVDLATKSLLPEADANGLSSKIRRNLGLRLPWLFEQGLLPNALQELSSCIKEDGNDGAHDGTLGKEDAEDLLDFTFALLERMYTEPERLRLAKERRESRRAT</sequence>
<reference evidence="2 3" key="1">
    <citation type="submission" date="2016-10" db="EMBL/GenBank/DDBJ databases">
        <authorList>
            <person name="de Groot N.N."/>
        </authorList>
    </citation>
    <scope>NUCLEOTIDE SEQUENCE [LARGE SCALE GENOMIC DNA]</scope>
    <source>
        <strain evidence="2 3">DSM 378</strain>
    </source>
</reference>
<name>A0A1H9MC19_9GAMM</name>
<dbReference type="EMBL" id="FOFJ01000033">
    <property type="protein sequence ID" value="SER21039.1"/>
    <property type="molecule type" value="Genomic_DNA"/>
</dbReference>